<dbReference type="InterPro" id="IPR001650">
    <property type="entry name" value="Helicase_C-like"/>
</dbReference>
<reference evidence="15 16" key="2">
    <citation type="submission" date="2020-07" db="EMBL/GenBank/DDBJ databases">
        <title>Genome assembly of wild tea tree DASZ reveals pedigree and selection history of tea varieties.</title>
        <authorList>
            <person name="Zhang W."/>
        </authorList>
    </citation>
    <scope>NUCLEOTIDE SEQUENCE [LARGE SCALE GENOMIC DNA]</scope>
    <source>
        <strain evidence="16">cv. G240</strain>
        <tissue evidence="15">Leaf</tissue>
    </source>
</reference>
<keyword evidence="5" id="KW-0378">Hydrolase</keyword>
<dbReference type="InterPro" id="IPR027417">
    <property type="entry name" value="P-loop_NTPase"/>
</dbReference>
<feature type="zinc finger region" description="C3H1-type" evidence="10">
    <location>
        <begin position="757"/>
        <end position="784"/>
    </location>
</feature>
<dbReference type="Gene3D" id="3.40.50.300">
    <property type="entry name" value="P-loop containing nucleotide triphosphate hydrolases"/>
    <property type="match status" value="2"/>
</dbReference>
<feature type="domain" description="C3H1-type" evidence="12">
    <location>
        <begin position="729"/>
        <end position="756"/>
    </location>
</feature>
<dbReference type="Pfam" id="PF18044">
    <property type="entry name" value="zf-CCCH_4"/>
    <property type="match status" value="1"/>
</dbReference>
<evidence type="ECO:0000256" key="1">
    <source>
        <dbReference type="ARBA" id="ARBA00012552"/>
    </source>
</evidence>
<accession>A0A7J7GAN9</accession>
<dbReference type="GO" id="GO:0003723">
    <property type="term" value="F:RNA binding"/>
    <property type="evidence" value="ECO:0007669"/>
    <property type="project" value="TreeGrafter"/>
</dbReference>
<evidence type="ECO:0000259" key="12">
    <source>
        <dbReference type="PROSITE" id="PS50103"/>
    </source>
</evidence>
<dbReference type="GO" id="GO:0016787">
    <property type="term" value="F:hydrolase activity"/>
    <property type="evidence" value="ECO:0007669"/>
    <property type="project" value="UniProtKB-KW"/>
</dbReference>
<dbReference type="PROSITE" id="PS51192">
    <property type="entry name" value="HELICASE_ATP_BIND_1"/>
    <property type="match status" value="1"/>
</dbReference>
<dbReference type="Pfam" id="PF00270">
    <property type="entry name" value="DEAD"/>
    <property type="match status" value="1"/>
</dbReference>
<dbReference type="Gene3D" id="2.60.120.20">
    <property type="match status" value="1"/>
</dbReference>
<evidence type="ECO:0000256" key="3">
    <source>
        <dbReference type="ARBA" id="ARBA00022741"/>
    </source>
</evidence>
<dbReference type="InterPro" id="IPR029053">
    <property type="entry name" value="Viral_coat"/>
</dbReference>
<name>A0A7J7GAN9_CAMSI</name>
<evidence type="ECO:0000256" key="8">
    <source>
        <dbReference type="ARBA" id="ARBA00022840"/>
    </source>
</evidence>
<feature type="zinc finger region" description="C3H1-type" evidence="10">
    <location>
        <begin position="729"/>
        <end position="756"/>
    </location>
</feature>
<dbReference type="InterPro" id="IPR014001">
    <property type="entry name" value="Helicase_ATP-bd"/>
</dbReference>
<keyword evidence="8" id="KW-0067">ATP-binding</keyword>
<keyword evidence="4 10" id="KW-0863">Zinc-finger</keyword>
<dbReference type="PANTHER" id="PTHR18934">
    <property type="entry name" value="ATP-DEPENDENT RNA HELICASE"/>
    <property type="match status" value="1"/>
</dbReference>
<gene>
    <name evidence="15" type="ORF">HYC85_024861</name>
</gene>
<dbReference type="Pfam" id="PF00642">
    <property type="entry name" value="zf-CCCH"/>
    <property type="match status" value="1"/>
</dbReference>
<dbReference type="EMBL" id="JACBKZ010000012">
    <property type="protein sequence ID" value="KAF5937355.1"/>
    <property type="molecule type" value="Genomic_DNA"/>
</dbReference>
<evidence type="ECO:0000256" key="5">
    <source>
        <dbReference type="ARBA" id="ARBA00022801"/>
    </source>
</evidence>
<dbReference type="InterPro" id="IPR000263">
    <property type="entry name" value="GV_A/BR1_coat"/>
</dbReference>
<feature type="region of interest" description="Disordered" evidence="11">
    <location>
        <begin position="1"/>
        <end position="21"/>
    </location>
</feature>
<evidence type="ECO:0000256" key="11">
    <source>
        <dbReference type="SAM" id="MobiDB-lite"/>
    </source>
</evidence>
<evidence type="ECO:0000259" key="14">
    <source>
        <dbReference type="PROSITE" id="PS51194"/>
    </source>
</evidence>
<dbReference type="SUPFAM" id="SSF52540">
    <property type="entry name" value="P-loop containing nucleoside triphosphate hydrolases"/>
    <property type="match status" value="1"/>
</dbReference>
<comment type="caution">
    <text evidence="15">The sequence shown here is derived from an EMBL/GenBank/DDBJ whole genome shotgun (WGS) entry which is preliminary data.</text>
</comment>
<dbReference type="InterPro" id="IPR036855">
    <property type="entry name" value="Znf_CCCH_sf"/>
</dbReference>
<keyword evidence="2 10" id="KW-0479">Metal-binding</keyword>
<feature type="domain" description="Helicase ATP-binding" evidence="13">
    <location>
        <begin position="36"/>
        <end position="197"/>
    </location>
</feature>
<dbReference type="PANTHER" id="PTHR18934:SF221">
    <property type="entry name" value="ATP-DEPENDENT RNA HELICASE DHX34-RELATED"/>
    <property type="match status" value="1"/>
</dbReference>
<reference evidence="16" key="1">
    <citation type="journal article" date="2020" name="Nat. Commun.">
        <title>Genome assembly of wild tea tree DASZ reveals pedigree and selection history of tea varieties.</title>
        <authorList>
            <person name="Zhang W."/>
            <person name="Zhang Y."/>
            <person name="Qiu H."/>
            <person name="Guo Y."/>
            <person name="Wan H."/>
            <person name="Zhang X."/>
            <person name="Scossa F."/>
            <person name="Alseekh S."/>
            <person name="Zhang Q."/>
            <person name="Wang P."/>
            <person name="Xu L."/>
            <person name="Schmidt M.H."/>
            <person name="Jia X."/>
            <person name="Li D."/>
            <person name="Zhu A."/>
            <person name="Guo F."/>
            <person name="Chen W."/>
            <person name="Ni D."/>
            <person name="Usadel B."/>
            <person name="Fernie A.R."/>
            <person name="Wen W."/>
        </authorList>
    </citation>
    <scope>NUCLEOTIDE SEQUENCE [LARGE SCALE GENOMIC DNA]</scope>
    <source>
        <strain evidence="16">cv. G240</strain>
    </source>
</reference>
<dbReference type="InterPro" id="IPR011545">
    <property type="entry name" value="DEAD/DEAH_box_helicase_dom"/>
</dbReference>
<dbReference type="InterPro" id="IPR041367">
    <property type="entry name" value="Znf-CCCH_4"/>
</dbReference>
<dbReference type="GO" id="GO:0005198">
    <property type="term" value="F:structural molecule activity"/>
    <property type="evidence" value="ECO:0007669"/>
    <property type="project" value="InterPro"/>
</dbReference>
<dbReference type="GO" id="GO:0008270">
    <property type="term" value="F:zinc ion binding"/>
    <property type="evidence" value="ECO:0007669"/>
    <property type="project" value="UniProtKB-KW"/>
</dbReference>
<dbReference type="GO" id="GO:0003724">
    <property type="term" value="F:RNA helicase activity"/>
    <property type="evidence" value="ECO:0007669"/>
    <property type="project" value="UniProtKB-EC"/>
</dbReference>
<evidence type="ECO:0000256" key="7">
    <source>
        <dbReference type="ARBA" id="ARBA00022833"/>
    </source>
</evidence>
<dbReference type="SMART" id="SM00490">
    <property type="entry name" value="HELICc"/>
    <property type="match status" value="1"/>
</dbReference>
<evidence type="ECO:0000256" key="2">
    <source>
        <dbReference type="ARBA" id="ARBA00022723"/>
    </source>
</evidence>
<dbReference type="EC" id="3.6.4.13" evidence="1"/>
<dbReference type="GO" id="GO:0005524">
    <property type="term" value="F:ATP binding"/>
    <property type="evidence" value="ECO:0007669"/>
    <property type="project" value="UniProtKB-KW"/>
</dbReference>
<evidence type="ECO:0000256" key="9">
    <source>
        <dbReference type="ARBA" id="ARBA00047984"/>
    </source>
</evidence>
<feature type="domain" description="Helicase C-terminal" evidence="14">
    <location>
        <begin position="255"/>
        <end position="441"/>
    </location>
</feature>
<dbReference type="SUPFAM" id="SSF90229">
    <property type="entry name" value="CCCH zinc finger"/>
    <property type="match status" value="2"/>
</dbReference>
<sequence>MASSPTSSSYSTYSSPFSSSPKFSDLPIMGLRHKIVEKIQENRVTLIVGETGCGKSSQVPQFLLEENMKPILCTQPRRFAVVAVARMVAKARNCEVGGEVGYHIGHSKVVSARTKIVFKTAGVLLDEMREKGLDALKYKAIILDEVHERSVESDLVLVCVKQFLLKNNDLRVVLMSATADISRYRDYFKDLGRGERVEVLAIPSSGQQTIYQRRVSYLEQVTELLGICSELPSLEYCSGPSLVADADIKPEVHRLIHDLVLHIHKNEPDIEKSILVFLPTYYALERQWFLLKPFSVSFKVHILHSSIDIEHALTAMKIWKSRRKVILATNIAESSVTIPKVAFVIDSCRSLQVLWDSNRKTESAELVWVSKSQANQRKGRTGRTCDGQIYRLVTRSFFNELQDFECPTILRLSLRQQVLLICCAESKAINDPKVLLQKAMDPPDPEIVEDALSLLDHINALEKTSHRGRYEPTFYGRLLASFSLSFDASMIILKFGDMGMLREGILLGVLMDTQPLPILRPFAQDILYAEYTDCYYSGDDKSTALTGKKEMVFMANLCAFQFWQRVYKDKLRLDQLKQLLHFDEMKAALVLVPEEEWCSFHNLVQPSLNHVTEIYEDILNSVHRFRPKFLATADGLPLYYEPYEFQHTCLLTCQKNGNTDTMAADDEHSELPNEKRKCNSVPFVPSSYFLSHEVAENLATIIKEVRVQCTEHISGNEYKYVNGDGPPAPWEPSLCKFFVKGLCNRGNQCSFSHSLQAKRSVCKFFLSLKGCRNGDKCEFSHDVGPSTSSSYRPSLCLPEDETVDATSLLRLFPTSYDGCILLLDDTDFHFSSHLSRHYDPSKIISTTVLSAGSPLDASLSGVRILWGLSHPSQTIISKAEDNPIPWSEVKCVLWFPKFDSDNENLEEQKSLLQTFFKYLAIRILADELHEVQVILTMNNIRFSRLQVEKLGKESFFFLRESFSFDESSFGKLFDTVTLKKPMLDAKDEAVVHHVLFFVISDNSPSDSVPTPDKIFIGVGEGNPEIWIVDPDQSDRFRMLKKMRFKLVGGKDKEYVCHGIEVVDRFFPVDIWTDYKDTLLGNVGSIQKGAIYLVAATVSGKECKITLRSQMYFKTV</sequence>
<dbReference type="CDD" id="cd17917">
    <property type="entry name" value="DEXHc_RHA-like"/>
    <property type="match status" value="1"/>
</dbReference>
<proteinExistence type="predicted"/>
<dbReference type="Gene3D" id="4.10.1000.10">
    <property type="entry name" value="Zinc finger, CCCH-type"/>
    <property type="match status" value="1"/>
</dbReference>
<feature type="domain" description="C3H1-type" evidence="12">
    <location>
        <begin position="757"/>
        <end position="784"/>
    </location>
</feature>
<evidence type="ECO:0000256" key="6">
    <source>
        <dbReference type="ARBA" id="ARBA00022806"/>
    </source>
</evidence>
<keyword evidence="3" id="KW-0547">Nucleotide-binding</keyword>
<evidence type="ECO:0000313" key="16">
    <source>
        <dbReference type="Proteomes" id="UP000593564"/>
    </source>
</evidence>
<evidence type="ECO:0000256" key="4">
    <source>
        <dbReference type="ARBA" id="ARBA00022771"/>
    </source>
</evidence>
<dbReference type="PROSITE" id="PS51194">
    <property type="entry name" value="HELICASE_CTER"/>
    <property type="match status" value="1"/>
</dbReference>
<dbReference type="CDD" id="cd18791">
    <property type="entry name" value="SF2_C_RHA"/>
    <property type="match status" value="1"/>
</dbReference>
<evidence type="ECO:0000313" key="15">
    <source>
        <dbReference type="EMBL" id="KAF5937355.1"/>
    </source>
</evidence>
<evidence type="ECO:0000259" key="13">
    <source>
        <dbReference type="PROSITE" id="PS51192"/>
    </source>
</evidence>
<dbReference type="PROSITE" id="PS50103">
    <property type="entry name" value="ZF_C3H1"/>
    <property type="match status" value="2"/>
</dbReference>
<dbReference type="SMART" id="SM00487">
    <property type="entry name" value="DEXDc"/>
    <property type="match status" value="1"/>
</dbReference>
<dbReference type="SMART" id="SM00356">
    <property type="entry name" value="ZnF_C3H1"/>
    <property type="match status" value="2"/>
</dbReference>
<comment type="catalytic activity">
    <reaction evidence="9">
        <text>ATP + H2O = ADP + phosphate + H(+)</text>
        <dbReference type="Rhea" id="RHEA:13065"/>
        <dbReference type="ChEBI" id="CHEBI:15377"/>
        <dbReference type="ChEBI" id="CHEBI:15378"/>
        <dbReference type="ChEBI" id="CHEBI:30616"/>
        <dbReference type="ChEBI" id="CHEBI:43474"/>
        <dbReference type="ChEBI" id="CHEBI:456216"/>
        <dbReference type="EC" id="3.6.4.13"/>
    </reaction>
</comment>
<evidence type="ECO:0000256" key="10">
    <source>
        <dbReference type="PROSITE-ProRule" id="PRU00723"/>
    </source>
</evidence>
<dbReference type="Gene3D" id="1.20.120.1080">
    <property type="match status" value="1"/>
</dbReference>
<dbReference type="Pfam" id="PF00844">
    <property type="entry name" value="Gemini_coat"/>
    <property type="match status" value="1"/>
</dbReference>
<dbReference type="InterPro" id="IPR000571">
    <property type="entry name" value="Znf_CCCH"/>
</dbReference>
<keyword evidence="16" id="KW-1185">Reference proteome</keyword>
<protein>
    <recommendedName>
        <fullName evidence="1">RNA helicase</fullName>
        <ecNumber evidence="1">3.6.4.13</ecNumber>
    </recommendedName>
</protein>
<organism evidence="15 16">
    <name type="scientific">Camellia sinensis</name>
    <name type="common">Tea plant</name>
    <name type="synonym">Thea sinensis</name>
    <dbReference type="NCBI Taxonomy" id="4442"/>
    <lineage>
        <taxon>Eukaryota</taxon>
        <taxon>Viridiplantae</taxon>
        <taxon>Streptophyta</taxon>
        <taxon>Embryophyta</taxon>
        <taxon>Tracheophyta</taxon>
        <taxon>Spermatophyta</taxon>
        <taxon>Magnoliopsida</taxon>
        <taxon>eudicotyledons</taxon>
        <taxon>Gunneridae</taxon>
        <taxon>Pentapetalae</taxon>
        <taxon>asterids</taxon>
        <taxon>Ericales</taxon>
        <taxon>Theaceae</taxon>
        <taxon>Camellia</taxon>
    </lineage>
</organism>
<keyword evidence="7 10" id="KW-0862">Zinc</keyword>
<dbReference type="Pfam" id="PF00271">
    <property type="entry name" value="Helicase_C"/>
    <property type="match status" value="1"/>
</dbReference>
<keyword evidence="6" id="KW-0347">Helicase</keyword>
<dbReference type="AlphaFoldDB" id="A0A7J7GAN9"/>
<dbReference type="Proteomes" id="UP000593564">
    <property type="component" value="Unassembled WGS sequence"/>
</dbReference>